<dbReference type="OMA" id="WLENRWI"/>
<proteinExistence type="predicted"/>
<sequence length="506" mass="60030">MISVKGIIESFHVHFVGTETNRSFWEWVYLGSRIFILLTYILLHSIVLIARRIITSIITCPIYRRVKVFKRNFFKNVPIVGKFKICLLDKWDNFIMEQLLPFFEKILQTIELCFQLYVVELLFKNNENVQIFFTEDSEPLELFDGEEQLSTLLIANHRSVNDYALVNYLIQDESLVRYTNKREVINKLWKENRTIVPILNFISWGKIFNFPKISLLKNIVLKDENAYLKEDEFEDHLMTNNNQVYAIFPEINILTTELGFVQRKLNQEYIFVTKFYNVLYPRFRNFITVVNCFGFVQNIKKMRHNYIFNETKQYLNEKFDKILLPTKKDDRKKNEAQVSMILSDSGLFEKRPEDSSSRENKPVNRTSLSNFKLNPYFYDLTIVYYRPIITSKGHNHTTGNMKIHKGYQLQQIVPSFLDLLMAKKPQRDMGKTTTKTKTKNHIKEEETTPTDPVEEIGPIIIMVQISKCKMAPLLPLKDKKLERWLEQRWGHKDKLINIIDSKIEVK</sequence>
<dbReference type="GO" id="GO:0036149">
    <property type="term" value="P:phosphatidylinositol acyl-chain remodeling"/>
    <property type="evidence" value="ECO:0007669"/>
    <property type="project" value="TreeGrafter"/>
</dbReference>
<dbReference type="KEGG" id="ndi:NDAI_0E00650"/>
<dbReference type="GeneID" id="11498599"/>
<dbReference type="AlphaFoldDB" id="G0WAW1"/>
<dbReference type="HOGENOM" id="CLU_045029_0_0_1"/>
<dbReference type="OrthoDB" id="189226at2759"/>
<dbReference type="Proteomes" id="UP000000689">
    <property type="component" value="Chromosome 5"/>
</dbReference>
<keyword evidence="2" id="KW-0472">Membrane</keyword>
<name>G0WAW1_NAUDC</name>
<dbReference type="EMBL" id="HE580271">
    <property type="protein sequence ID" value="CCD24881.1"/>
    <property type="molecule type" value="Genomic_DNA"/>
</dbReference>
<feature type="region of interest" description="Disordered" evidence="1">
    <location>
        <begin position="427"/>
        <end position="450"/>
    </location>
</feature>
<dbReference type="GO" id="GO:0005783">
    <property type="term" value="C:endoplasmic reticulum"/>
    <property type="evidence" value="ECO:0007669"/>
    <property type="project" value="TreeGrafter"/>
</dbReference>
<dbReference type="PANTHER" id="PTHR10983">
    <property type="entry name" value="1-ACYLGLYCEROL-3-PHOSPHATE ACYLTRANSFERASE-RELATED"/>
    <property type="match status" value="1"/>
</dbReference>
<dbReference type="eggNOG" id="ENOG502QWMQ">
    <property type="taxonomic scope" value="Eukaryota"/>
</dbReference>
<gene>
    <name evidence="3" type="primary">NDAI0E00650</name>
    <name evidence="3" type="ordered locus">NDAI_0E00650</name>
</gene>
<evidence type="ECO:0000256" key="2">
    <source>
        <dbReference type="SAM" id="Phobius"/>
    </source>
</evidence>
<evidence type="ECO:0000256" key="1">
    <source>
        <dbReference type="SAM" id="MobiDB-lite"/>
    </source>
</evidence>
<accession>G0WAW1</accession>
<organism evidence="3 4">
    <name type="scientific">Naumovozyma dairenensis (strain ATCC 10597 / BCRC 20456 / CBS 421 / NBRC 0211 / NRRL Y-12639)</name>
    <name type="common">Saccharomyces dairenensis</name>
    <dbReference type="NCBI Taxonomy" id="1071378"/>
    <lineage>
        <taxon>Eukaryota</taxon>
        <taxon>Fungi</taxon>
        <taxon>Dikarya</taxon>
        <taxon>Ascomycota</taxon>
        <taxon>Saccharomycotina</taxon>
        <taxon>Saccharomycetes</taxon>
        <taxon>Saccharomycetales</taxon>
        <taxon>Saccharomycetaceae</taxon>
        <taxon>Naumovozyma</taxon>
    </lineage>
</organism>
<dbReference type="PANTHER" id="PTHR10983:SF70">
    <property type="entry name" value="PROTEIN MUM3"/>
    <property type="match status" value="1"/>
</dbReference>
<keyword evidence="4" id="KW-1185">Reference proteome</keyword>
<protein>
    <submittedName>
        <fullName evidence="3">Uncharacterized protein</fullName>
    </submittedName>
</protein>
<dbReference type="GO" id="GO:0016746">
    <property type="term" value="F:acyltransferase activity"/>
    <property type="evidence" value="ECO:0007669"/>
    <property type="project" value="TreeGrafter"/>
</dbReference>
<keyword evidence="2" id="KW-1133">Transmembrane helix</keyword>
<reference evidence="3 4" key="1">
    <citation type="journal article" date="2011" name="Proc. Natl. Acad. Sci. U.S.A.">
        <title>Evolutionary erosion of yeast sex chromosomes by mating-type switching accidents.</title>
        <authorList>
            <person name="Gordon J.L."/>
            <person name="Armisen D."/>
            <person name="Proux-Wera E."/>
            <person name="Oheigeartaigh S.S."/>
            <person name="Byrne K.P."/>
            <person name="Wolfe K.H."/>
        </authorList>
    </citation>
    <scope>NUCLEOTIDE SEQUENCE [LARGE SCALE GENOMIC DNA]</scope>
    <source>
        <strain evidence="4">ATCC 10597 / BCRC 20456 / CBS 421 / NBRC 0211 / NRRL Y-12639</strain>
    </source>
</reference>
<keyword evidence="2" id="KW-0812">Transmembrane</keyword>
<dbReference type="RefSeq" id="XP_003670124.1">
    <property type="nucleotide sequence ID" value="XM_003670076.1"/>
</dbReference>
<feature type="transmembrane region" description="Helical" evidence="2">
    <location>
        <begin position="27"/>
        <end position="49"/>
    </location>
</feature>
<dbReference type="STRING" id="1071378.G0WAW1"/>
<dbReference type="GO" id="GO:0030476">
    <property type="term" value="P:ascospore wall assembly"/>
    <property type="evidence" value="ECO:0007669"/>
    <property type="project" value="EnsemblFungi"/>
</dbReference>
<evidence type="ECO:0000313" key="4">
    <source>
        <dbReference type="Proteomes" id="UP000000689"/>
    </source>
</evidence>
<evidence type="ECO:0000313" key="3">
    <source>
        <dbReference type="EMBL" id="CCD24881.1"/>
    </source>
</evidence>